<dbReference type="RefSeq" id="XP_007387676.1">
    <property type="nucleotide sequence ID" value="XM_007387614.1"/>
</dbReference>
<evidence type="ECO:0000256" key="1">
    <source>
        <dbReference type="ARBA" id="ARBA00022801"/>
    </source>
</evidence>
<feature type="domain" description="Nudix hydrolase" evidence="3">
    <location>
        <begin position="53"/>
        <end position="223"/>
    </location>
</feature>
<dbReference type="Gene3D" id="3.90.79.10">
    <property type="entry name" value="Nucleoside Triphosphate Pyrophosphohydrolase"/>
    <property type="match status" value="1"/>
</dbReference>
<dbReference type="HOGENOM" id="CLU_037162_2_0_1"/>
<feature type="compositionally biased region" description="Basic and acidic residues" evidence="2">
    <location>
        <begin position="233"/>
        <end position="252"/>
    </location>
</feature>
<dbReference type="InterPro" id="IPR051325">
    <property type="entry name" value="Nudix_hydrolase_domain"/>
</dbReference>
<name>R7S4W6_PUNST</name>
<dbReference type="Proteomes" id="UP000054196">
    <property type="component" value="Unassembled WGS sequence"/>
</dbReference>
<dbReference type="PANTHER" id="PTHR21340">
    <property type="entry name" value="DIADENOSINE 5,5-P1,P4-TETRAPHOSPHATE PYROPHOSPHOHYDROLASE MUTT"/>
    <property type="match status" value="1"/>
</dbReference>
<evidence type="ECO:0000256" key="2">
    <source>
        <dbReference type="SAM" id="MobiDB-lite"/>
    </source>
</evidence>
<evidence type="ECO:0000313" key="4">
    <source>
        <dbReference type="EMBL" id="EIN05273.1"/>
    </source>
</evidence>
<dbReference type="EMBL" id="JH687551">
    <property type="protein sequence ID" value="EIN05273.1"/>
    <property type="molecule type" value="Genomic_DNA"/>
</dbReference>
<evidence type="ECO:0000313" key="5">
    <source>
        <dbReference type="Proteomes" id="UP000054196"/>
    </source>
</evidence>
<dbReference type="SUPFAM" id="SSF55811">
    <property type="entry name" value="Nudix"/>
    <property type="match status" value="1"/>
</dbReference>
<dbReference type="GO" id="GO:0006167">
    <property type="term" value="P:AMP biosynthetic process"/>
    <property type="evidence" value="ECO:0007669"/>
    <property type="project" value="TreeGrafter"/>
</dbReference>
<dbReference type="KEGG" id="psq:PUNSTDRAFT_107551"/>
<dbReference type="PANTHER" id="PTHR21340:SF0">
    <property type="entry name" value="BIS(5'-NUCLEOSYL)-TETRAPHOSPHATASE [ASYMMETRICAL]"/>
    <property type="match status" value="1"/>
</dbReference>
<sequence>MSGSKARTSRKDREEDVETMLAQARAALRTGPPRQFSTHSTASVPDSAWFVSDLMLGAGMVILQPDTKKIAVVYDDRMDFWFLPKGRKDVGESLEQTALREAYEESGYQPQFLPLYMPHRFPSPPNPDKGVAGTRSPFAKVTEPIYVTTQTWGPRYHNDGSLRDAGGEYISFYYVGYIGADAVHHQNTGMDNEMHYVTHLLPAQEAIQRLTRYERAVAHMAWQLWVQTAQIDEAKTKDSEDKADEGRTEEPNRAPVPVTKQGPRTEPQDPSDAAEGAPSA</sequence>
<dbReference type="InterPro" id="IPR020084">
    <property type="entry name" value="NUDIX_hydrolase_CS"/>
</dbReference>
<protein>
    <recommendedName>
        <fullName evidence="3">Nudix hydrolase domain-containing protein</fullName>
    </recommendedName>
</protein>
<dbReference type="InterPro" id="IPR000086">
    <property type="entry name" value="NUDIX_hydrolase_dom"/>
</dbReference>
<feature type="region of interest" description="Disordered" evidence="2">
    <location>
        <begin position="233"/>
        <end position="280"/>
    </location>
</feature>
<dbReference type="GO" id="GO:0006754">
    <property type="term" value="P:ATP biosynthetic process"/>
    <property type="evidence" value="ECO:0007669"/>
    <property type="project" value="TreeGrafter"/>
</dbReference>
<gene>
    <name evidence="4" type="ORF">PUNSTDRAFT_107551</name>
</gene>
<dbReference type="PROSITE" id="PS00893">
    <property type="entry name" value="NUDIX_BOX"/>
    <property type="match status" value="1"/>
</dbReference>
<reference evidence="5" key="1">
    <citation type="journal article" date="2012" name="Science">
        <title>The Paleozoic origin of enzymatic lignin decomposition reconstructed from 31 fungal genomes.</title>
        <authorList>
            <person name="Floudas D."/>
            <person name="Binder M."/>
            <person name="Riley R."/>
            <person name="Barry K."/>
            <person name="Blanchette R.A."/>
            <person name="Henrissat B."/>
            <person name="Martinez A.T."/>
            <person name="Otillar R."/>
            <person name="Spatafora J.W."/>
            <person name="Yadav J.S."/>
            <person name="Aerts A."/>
            <person name="Benoit I."/>
            <person name="Boyd A."/>
            <person name="Carlson A."/>
            <person name="Copeland A."/>
            <person name="Coutinho P.M."/>
            <person name="de Vries R.P."/>
            <person name="Ferreira P."/>
            <person name="Findley K."/>
            <person name="Foster B."/>
            <person name="Gaskell J."/>
            <person name="Glotzer D."/>
            <person name="Gorecki P."/>
            <person name="Heitman J."/>
            <person name="Hesse C."/>
            <person name="Hori C."/>
            <person name="Igarashi K."/>
            <person name="Jurgens J.A."/>
            <person name="Kallen N."/>
            <person name="Kersten P."/>
            <person name="Kohler A."/>
            <person name="Kuees U."/>
            <person name="Kumar T.K.A."/>
            <person name="Kuo A."/>
            <person name="LaButti K."/>
            <person name="Larrondo L.F."/>
            <person name="Lindquist E."/>
            <person name="Ling A."/>
            <person name="Lombard V."/>
            <person name="Lucas S."/>
            <person name="Lundell T."/>
            <person name="Martin R."/>
            <person name="McLaughlin D.J."/>
            <person name="Morgenstern I."/>
            <person name="Morin E."/>
            <person name="Murat C."/>
            <person name="Nagy L.G."/>
            <person name="Nolan M."/>
            <person name="Ohm R.A."/>
            <person name="Patyshakuliyeva A."/>
            <person name="Rokas A."/>
            <person name="Ruiz-Duenas F.J."/>
            <person name="Sabat G."/>
            <person name="Salamov A."/>
            <person name="Samejima M."/>
            <person name="Schmutz J."/>
            <person name="Slot J.C."/>
            <person name="St John F."/>
            <person name="Stenlid J."/>
            <person name="Sun H."/>
            <person name="Sun S."/>
            <person name="Syed K."/>
            <person name="Tsang A."/>
            <person name="Wiebenga A."/>
            <person name="Young D."/>
            <person name="Pisabarro A."/>
            <person name="Eastwood D.C."/>
            <person name="Martin F."/>
            <person name="Cullen D."/>
            <person name="Grigoriev I.V."/>
            <person name="Hibbett D.S."/>
        </authorList>
    </citation>
    <scope>NUCLEOTIDE SEQUENCE [LARGE SCALE GENOMIC DNA]</scope>
    <source>
        <strain evidence="5">HHB-11173 SS5</strain>
    </source>
</reference>
<dbReference type="Pfam" id="PF00293">
    <property type="entry name" value="NUDIX"/>
    <property type="match status" value="1"/>
</dbReference>
<dbReference type="InterPro" id="IPR015797">
    <property type="entry name" value="NUDIX_hydrolase-like_dom_sf"/>
</dbReference>
<evidence type="ECO:0000259" key="3">
    <source>
        <dbReference type="PROSITE" id="PS51462"/>
    </source>
</evidence>
<accession>R7S4W6</accession>
<dbReference type="GeneID" id="18876101"/>
<dbReference type="PROSITE" id="PS51462">
    <property type="entry name" value="NUDIX"/>
    <property type="match status" value="1"/>
</dbReference>
<organism evidence="4 5">
    <name type="scientific">Punctularia strigosozonata (strain HHB-11173)</name>
    <name type="common">White-rot fungus</name>
    <dbReference type="NCBI Taxonomy" id="741275"/>
    <lineage>
        <taxon>Eukaryota</taxon>
        <taxon>Fungi</taxon>
        <taxon>Dikarya</taxon>
        <taxon>Basidiomycota</taxon>
        <taxon>Agaricomycotina</taxon>
        <taxon>Agaricomycetes</taxon>
        <taxon>Corticiales</taxon>
        <taxon>Punctulariaceae</taxon>
        <taxon>Punctularia</taxon>
    </lineage>
</organism>
<dbReference type="OMA" id="REENTGM"/>
<keyword evidence="1" id="KW-0378">Hydrolase</keyword>
<dbReference type="AlphaFoldDB" id="R7S4W6"/>
<dbReference type="OrthoDB" id="276276at2759"/>
<dbReference type="eggNOG" id="ENOG502S9V3">
    <property type="taxonomic scope" value="Eukaryota"/>
</dbReference>
<proteinExistence type="predicted"/>
<dbReference type="GO" id="GO:0004081">
    <property type="term" value="F:bis(5'-nucleosyl)-tetraphosphatase (asymmetrical) activity"/>
    <property type="evidence" value="ECO:0007669"/>
    <property type="project" value="TreeGrafter"/>
</dbReference>
<keyword evidence="5" id="KW-1185">Reference proteome</keyword>